<gene>
    <name evidence="3" type="ORF">N7493_010797</name>
</gene>
<feature type="transmembrane region" description="Helical" evidence="2">
    <location>
        <begin position="295"/>
        <end position="315"/>
    </location>
</feature>
<keyword evidence="2" id="KW-0812">Transmembrane</keyword>
<dbReference type="AlphaFoldDB" id="A0AAD6MS12"/>
<feature type="transmembrane region" description="Helical" evidence="2">
    <location>
        <begin position="17"/>
        <end position="37"/>
    </location>
</feature>
<dbReference type="InterPro" id="IPR036396">
    <property type="entry name" value="Cyt_P450_sf"/>
</dbReference>
<proteinExistence type="inferred from homology"/>
<keyword evidence="2" id="KW-0472">Membrane</keyword>
<evidence type="ECO:0000256" key="2">
    <source>
        <dbReference type="SAM" id="Phobius"/>
    </source>
</evidence>
<dbReference type="GO" id="GO:0043386">
    <property type="term" value="P:mycotoxin biosynthetic process"/>
    <property type="evidence" value="ECO:0007669"/>
    <property type="project" value="UniProtKB-ARBA"/>
</dbReference>
<dbReference type="GO" id="GO:0005506">
    <property type="term" value="F:iron ion binding"/>
    <property type="evidence" value="ECO:0007669"/>
    <property type="project" value="InterPro"/>
</dbReference>
<keyword evidence="4" id="KW-1185">Reference proteome</keyword>
<evidence type="ECO:0000256" key="1">
    <source>
        <dbReference type="ARBA" id="ARBA00010617"/>
    </source>
</evidence>
<dbReference type="GO" id="GO:0004497">
    <property type="term" value="F:monooxygenase activity"/>
    <property type="evidence" value="ECO:0007669"/>
    <property type="project" value="InterPro"/>
</dbReference>
<dbReference type="GO" id="GO:0020037">
    <property type="term" value="F:heme binding"/>
    <property type="evidence" value="ECO:0007669"/>
    <property type="project" value="InterPro"/>
</dbReference>
<dbReference type="PANTHER" id="PTHR24305">
    <property type="entry name" value="CYTOCHROME P450"/>
    <property type="match status" value="1"/>
</dbReference>
<keyword evidence="2" id="KW-1133">Transmembrane helix</keyword>
<evidence type="ECO:0000313" key="3">
    <source>
        <dbReference type="EMBL" id="KAJ5709463.1"/>
    </source>
</evidence>
<dbReference type="Gene3D" id="1.10.630.10">
    <property type="entry name" value="Cytochrome P450"/>
    <property type="match status" value="1"/>
</dbReference>
<dbReference type="InterPro" id="IPR001128">
    <property type="entry name" value="Cyt_P450"/>
</dbReference>
<comment type="caution">
    <text evidence="3">The sequence shown here is derived from an EMBL/GenBank/DDBJ whole genome shotgun (WGS) entry which is preliminary data.</text>
</comment>
<name>A0AAD6MS12_9EURO</name>
<evidence type="ECO:0008006" key="5">
    <source>
        <dbReference type="Google" id="ProtNLM"/>
    </source>
</evidence>
<evidence type="ECO:0000313" key="4">
    <source>
        <dbReference type="Proteomes" id="UP001215712"/>
    </source>
</evidence>
<reference evidence="3" key="1">
    <citation type="journal article" date="2023" name="IMA Fungus">
        <title>Comparative genomic study of the Penicillium genus elucidates a diverse pangenome and 15 lateral gene transfer events.</title>
        <authorList>
            <person name="Petersen C."/>
            <person name="Sorensen T."/>
            <person name="Nielsen M.R."/>
            <person name="Sondergaard T.E."/>
            <person name="Sorensen J.L."/>
            <person name="Fitzpatrick D.A."/>
            <person name="Frisvad J.C."/>
            <person name="Nielsen K.L."/>
        </authorList>
    </citation>
    <scope>NUCLEOTIDE SEQUENCE</scope>
    <source>
        <strain evidence="3">IBT 17514</strain>
    </source>
</reference>
<reference evidence="3" key="2">
    <citation type="submission" date="2023-01" db="EMBL/GenBank/DDBJ databases">
        <authorList>
            <person name="Petersen C."/>
        </authorList>
    </citation>
    <scope>NUCLEOTIDE SEQUENCE</scope>
    <source>
        <strain evidence="3">IBT 17514</strain>
    </source>
</reference>
<dbReference type="Proteomes" id="UP001215712">
    <property type="component" value="Unassembled WGS sequence"/>
</dbReference>
<dbReference type="SUPFAM" id="SSF48264">
    <property type="entry name" value="Cytochrome P450"/>
    <property type="match status" value="1"/>
</dbReference>
<protein>
    <recommendedName>
        <fullName evidence="5">Cytochrome P450</fullName>
    </recommendedName>
</protein>
<feature type="transmembrane region" description="Helical" evidence="2">
    <location>
        <begin position="214"/>
        <end position="231"/>
    </location>
</feature>
<dbReference type="GO" id="GO:0016705">
    <property type="term" value="F:oxidoreductase activity, acting on paired donors, with incorporation or reduction of molecular oxygen"/>
    <property type="evidence" value="ECO:0007669"/>
    <property type="project" value="InterPro"/>
</dbReference>
<dbReference type="EMBL" id="JAQJAN010000019">
    <property type="protein sequence ID" value="KAJ5709463.1"/>
    <property type="molecule type" value="Genomic_DNA"/>
</dbReference>
<dbReference type="Pfam" id="PF00067">
    <property type="entry name" value="p450"/>
    <property type="match status" value="1"/>
</dbReference>
<comment type="similarity">
    <text evidence="1">Belongs to the cytochrome P450 family.</text>
</comment>
<accession>A0AAD6MS12</accession>
<dbReference type="InterPro" id="IPR050121">
    <property type="entry name" value="Cytochrome_P450_monoxygenase"/>
</dbReference>
<dbReference type="PANTHER" id="PTHR24305:SF166">
    <property type="entry name" value="CYTOCHROME P450 12A4, MITOCHONDRIAL-RELATED"/>
    <property type="match status" value="1"/>
</dbReference>
<sequence length="354" mass="40312">MLDRVVRTVLLHGLDPWVLASTALLNIVLFILYRCYFHPLAKYPGPFLAKMSENYMIYFAMCERNTQARHELHQKFGPIVRVGPNELSFCDEASIKDIYGQSTNPCLKAPQFYRGFTMTGTDSVFSTRDRVLHARMRRLLANGLSQNGVLQFEAEIALIVQRYLDRIQKSTSQPVEFHDLTHSLFVDITSTLAFAQNFDTLSGKHNQGAADIDLWFQVCPLFGLFPLSKYFPFGLFRAAQNARPKIVEATQSWINQLRDRIQSGTAENGLLRSMIQARDTETNTVFSDAELSENAVIFVLAGTGTSATTLLYLIYEIGIRPEMQRHLEREIREAFPDRNVMPDYNTAMKLVSSF</sequence>
<organism evidence="3 4">
    <name type="scientific">Penicillium malachiteum</name>
    <dbReference type="NCBI Taxonomy" id="1324776"/>
    <lineage>
        <taxon>Eukaryota</taxon>
        <taxon>Fungi</taxon>
        <taxon>Dikarya</taxon>
        <taxon>Ascomycota</taxon>
        <taxon>Pezizomycotina</taxon>
        <taxon>Eurotiomycetes</taxon>
        <taxon>Eurotiomycetidae</taxon>
        <taxon>Eurotiales</taxon>
        <taxon>Aspergillaceae</taxon>
        <taxon>Penicillium</taxon>
    </lineage>
</organism>